<organism evidence="2 3">
    <name type="scientific">Saccharopolyspora erythraea</name>
    <name type="common">Streptomyces erythraeus</name>
    <dbReference type="NCBI Taxonomy" id="1836"/>
    <lineage>
        <taxon>Bacteria</taxon>
        <taxon>Bacillati</taxon>
        <taxon>Actinomycetota</taxon>
        <taxon>Actinomycetes</taxon>
        <taxon>Pseudonocardiales</taxon>
        <taxon>Pseudonocardiaceae</taxon>
        <taxon>Saccharopolyspora</taxon>
    </lineage>
</organism>
<evidence type="ECO:0000313" key="3">
    <source>
        <dbReference type="Proteomes" id="UP001500729"/>
    </source>
</evidence>
<dbReference type="InterPro" id="IPR007278">
    <property type="entry name" value="DUF397"/>
</dbReference>
<reference evidence="2 3" key="1">
    <citation type="journal article" date="2019" name="Int. J. Syst. Evol. Microbiol.">
        <title>The Global Catalogue of Microorganisms (GCM) 10K type strain sequencing project: providing services to taxonomists for standard genome sequencing and annotation.</title>
        <authorList>
            <consortium name="The Broad Institute Genomics Platform"/>
            <consortium name="The Broad Institute Genome Sequencing Center for Infectious Disease"/>
            <person name="Wu L."/>
            <person name="Ma J."/>
        </authorList>
    </citation>
    <scope>NUCLEOTIDE SEQUENCE [LARGE SCALE GENOMIC DNA]</scope>
    <source>
        <strain evidence="2 3">JCM 10303</strain>
    </source>
</reference>
<keyword evidence="3" id="KW-1185">Reference proteome</keyword>
<comment type="caution">
    <text evidence="2">The sequence shown here is derived from an EMBL/GenBank/DDBJ whole genome shotgun (WGS) entry which is preliminary data.</text>
</comment>
<dbReference type="EMBL" id="BAAAGS010000034">
    <property type="protein sequence ID" value="GAA0542263.1"/>
    <property type="molecule type" value="Genomic_DNA"/>
</dbReference>
<accession>A0ABN1DFH5</accession>
<evidence type="ECO:0000259" key="1">
    <source>
        <dbReference type="Pfam" id="PF04149"/>
    </source>
</evidence>
<dbReference type="Proteomes" id="UP001500729">
    <property type="component" value="Unassembled WGS sequence"/>
</dbReference>
<gene>
    <name evidence="2" type="ORF">GCM10009533_46620</name>
</gene>
<name>A0ABN1DFH5_SACER</name>
<proteinExistence type="predicted"/>
<sequence>MKATDLPGASWRKSSRSGDNFNCVEVARSGSVVGIRDSKDPGGDVLAVSASAFRSFVAGLRSGRVR</sequence>
<protein>
    <submittedName>
        <fullName evidence="2">DUF397 domain-containing protein</fullName>
    </submittedName>
</protein>
<dbReference type="Pfam" id="PF04149">
    <property type="entry name" value="DUF397"/>
    <property type="match status" value="1"/>
</dbReference>
<dbReference type="RefSeq" id="WP_009949155.1">
    <property type="nucleotide sequence ID" value="NZ_BAAAGS010000034.1"/>
</dbReference>
<feature type="domain" description="DUF397" evidence="1">
    <location>
        <begin position="9"/>
        <end position="61"/>
    </location>
</feature>
<evidence type="ECO:0000313" key="2">
    <source>
        <dbReference type="EMBL" id="GAA0542263.1"/>
    </source>
</evidence>